<gene>
    <name evidence="1" type="ORF">SPRI_2903</name>
</gene>
<accession>A0A0M3QIB4</accession>
<protein>
    <recommendedName>
        <fullName evidence="3">Ig-like domain repeat protein</fullName>
    </recommendedName>
</protein>
<dbReference type="KEGG" id="spri:SPRI_2903"/>
<dbReference type="EMBL" id="CP011340">
    <property type="protein sequence ID" value="ALC21209.1"/>
    <property type="molecule type" value="Genomic_DNA"/>
</dbReference>
<sequence>MFHGIFTFDDERELSLWGAKLSAFQYKVRRLAATVAALAVGGTGLVLAAPAAHAAEASDVVAKLPASSFSDMVVDSQNQRVFISDKSSAALYGGVVVAYDFEGHRVGSFATETRASGLALSEDAATLYVGQREGVFAYDTLTLKETGRTAAYQDACGRELAVTGTKRWHTTTPASNDSYCDQNRTDLDSVVGGVHTRTNWNAAGKLLLATGDGAADRLFMGQAKGPVSPDPFLTSFDTSGDTPVRGDSRRFADAEGKGALDLKDIAVSADGGRLAVADAAYGTRLLNSGDLSDAGPGYQPLPTGATASAVAFSGDGKYVARGASATGSTPDLLIQPADPANGTTAMEFAFEGDLDGNRVVPRGLEWSKDGSRLFAVTTNAYGNAFWLHIVQPPAAQYDSRFTGALTHTPGQAVVGEPVGIRGRLELDGTAPSEPVRVSAVRTTADGTRKLAEAEVAVDGTFTVLDVPDAVGSATYTVSFLGDLTHRPAEDVSLTVDVAKAPTSIALTAPAEASMAAGVEITGRLTAQGRALPAGVTLAVERTDRLGTGTLSSVPVAADGTFTVKDLPRARRDVTYAVTYGGDDLHTGSSASATVFVTR</sequence>
<dbReference type="Proteomes" id="UP000060513">
    <property type="component" value="Chromosome"/>
</dbReference>
<dbReference type="PATRIC" id="fig|38300.4.peg.3058"/>
<dbReference type="InterPro" id="IPR015943">
    <property type="entry name" value="WD40/YVTN_repeat-like_dom_sf"/>
</dbReference>
<dbReference type="Gene3D" id="2.130.10.10">
    <property type="entry name" value="YVTN repeat-like/Quinoprotein amine dehydrogenase"/>
    <property type="match status" value="1"/>
</dbReference>
<dbReference type="SUPFAM" id="SSF75011">
    <property type="entry name" value="3-carboxy-cis,cis-mucoante lactonizing enzyme"/>
    <property type="match status" value="1"/>
</dbReference>
<evidence type="ECO:0000313" key="1">
    <source>
        <dbReference type="EMBL" id="ALC21209.1"/>
    </source>
</evidence>
<dbReference type="AlphaFoldDB" id="A0A0M3QIB4"/>
<proteinExistence type="predicted"/>
<name>A0A0M3QIB4_STRPR</name>
<reference evidence="1 2" key="1">
    <citation type="submission" date="2015-08" db="EMBL/GenBank/DDBJ databases">
        <title>Genome sequence of the pristinamycin over-producing bacterium Streptomyces pristinaespiralis HCCB10218.</title>
        <authorList>
            <person name="Tian J."/>
            <person name="Yang J."/>
            <person name="Li L."/>
            <person name="Ruan L."/>
            <person name="Wei W."/>
            <person name="Zheng G."/>
            <person name="Wei Z."/>
            <person name="Yang S."/>
            <person name="Ge M."/>
            <person name="Jiang W."/>
            <person name="Lu Y."/>
        </authorList>
    </citation>
    <scope>NUCLEOTIDE SEQUENCE [LARGE SCALE GENOMIC DNA]</scope>
    <source>
        <strain evidence="1 2">HCCB 10218</strain>
    </source>
</reference>
<evidence type="ECO:0008006" key="3">
    <source>
        <dbReference type="Google" id="ProtNLM"/>
    </source>
</evidence>
<organism evidence="1">
    <name type="scientific">Streptomyces pristinaespiralis</name>
    <dbReference type="NCBI Taxonomy" id="38300"/>
    <lineage>
        <taxon>Bacteria</taxon>
        <taxon>Bacillati</taxon>
        <taxon>Actinomycetota</taxon>
        <taxon>Actinomycetes</taxon>
        <taxon>Kitasatosporales</taxon>
        <taxon>Streptomycetaceae</taxon>
        <taxon>Streptomyces</taxon>
    </lineage>
</organism>
<evidence type="ECO:0000313" key="2">
    <source>
        <dbReference type="Proteomes" id="UP000060513"/>
    </source>
</evidence>
<dbReference type="STRING" id="38300.SPRI_2903"/>